<sequence>MTFGTRVSYTEPRLKVISFDCTKSCNYGNVLLAQPGAMDLLKEEDFRHSSQGRGLRRTLREFRGDKIGLQRKVRACRTVVAASSALNLSSVRPKRHVLVVLADLIIMTCSSEGLTSVDLTRPRQTATGRVQ</sequence>
<dbReference type="AlphaFoldDB" id="A0A0M3I6I8"/>
<proteinExistence type="predicted"/>
<evidence type="ECO:0000313" key="2">
    <source>
        <dbReference type="WBParaSite" id="ALUE_0001267701-mRNA-1"/>
    </source>
</evidence>
<accession>A0A0M3I6I8</accession>
<keyword evidence="1" id="KW-1185">Reference proteome</keyword>
<dbReference type="Proteomes" id="UP000036681">
    <property type="component" value="Unplaced"/>
</dbReference>
<reference evidence="2" key="1">
    <citation type="submission" date="2017-02" db="UniProtKB">
        <authorList>
            <consortium name="WormBaseParasite"/>
        </authorList>
    </citation>
    <scope>IDENTIFICATION</scope>
</reference>
<name>A0A0M3I6I8_ASCLU</name>
<dbReference type="WBParaSite" id="ALUE_0001267701-mRNA-1">
    <property type="protein sequence ID" value="ALUE_0001267701-mRNA-1"/>
    <property type="gene ID" value="ALUE_0001267701"/>
</dbReference>
<protein>
    <submittedName>
        <fullName evidence="2">Uncharacterized protein</fullName>
    </submittedName>
</protein>
<evidence type="ECO:0000313" key="1">
    <source>
        <dbReference type="Proteomes" id="UP000036681"/>
    </source>
</evidence>
<organism evidence="1 2">
    <name type="scientific">Ascaris lumbricoides</name>
    <name type="common">Giant roundworm</name>
    <dbReference type="NCBI Taxonomy" id="6252"/>
    <lineage>
        <taxon>Eukaryota</taxon>
        <taxon>Metazoa</taxon>
        <taxon>Ecdysozoa</taxon>
        <taxon>Nematoda</taxon>
        <taxon>Chromadorea</taxon>
        <taxon>Rhabditida</taxon>
        <taxon>Spirurina</taxon>
        <taxon>Ascaridomorpha</taxon>
        <taxon>Ascaridoidea</taxon>
        <taxon>Ascarididae</taxon>
        <taxon>Ascaris</taxon>
    </lineage>
</organism>